<dbReference type="InterPro" id="IPR050194">
    <property type="entry name" value="Glycosyltransferase_grp1"/>
</dbReference>
<comment type="caution">
    <text evidence="3">The sequence shown here is derived from an EMBL/GenBank/DDBJ whole genome shotgun (WGS) entry which is preliminary data.</text>
</comment>
<dbReference type="AlphaFoldDB" id="A0A3E4Q5A3"/>
<reference evidence="2" key="2">
    <citation type="submission" date="2023-10" db="EMBL/GenBank/DDBJ databases">
        <title>Genome of Potential pathogenic bacteria in Crohn's disease.</title>
        <authorList>
            <person name="Rodriguez-Palacios A."/>
        </authorList>
    </citation>
    <scope>NUCLEOTIDE SEQUENCE</scope>
    <source>
        <strain evidence="2">CavFT-hAR50</strain>
    </source>
</reference>
<accession>A0A3E4Q5A3</accession>
<organism evidence="3 4">
    <name type="scientific">Bacteroides uniformis</name>
    <dbReference type="NCBI Taxonomy" id="820"/>
    <lineage>
        <taxon>Bacteria</taxon>
        <taxon>Pseudomonadati</taxon>
        <taxon>Bacteroidota</taxon>
        <taxon>Bacteroidia</taxon>
        <taxon>Bacteroidales</taxon>
        <taxon>Bacteroidaceae</taxon>
        <taxon>Bacteroides</taxon>
    </lineage>
</organism>
<dbReference type="PANTHER" id="PTHR45947">
    <property type="entry name" value="SULFOQUINOVOSYL TRANSFERASE SQD2"/>
    <property type="match status" value="1"/>
</dbReference>
<dbReference type="Pfam" id="PF00534">
    <property type="entry name" value="Glycos_transf_1"/>
    <property type="match status" value="1"/>
</dbReference>
<sequence>MKILFVSESYYPYQSGVPMVVKYLAEGLAVDNEVTVATSISPTEELPVGDEYNGVHIRRFLLWHNIAKRVKGDLLGIRSFVLNGSFDVVIIECGQAMTTDALLPIMSQIKVPCILHAHGLSGLLCKPFGLKSDFKHTIGGTYNWLRMQIYYGYTFKRQCKYFAASISLTDCDSGFDYVTKNIQSNYVLCNAADDAFFEKAEEQYELPTDGRPYLISIANYTVVKNQIEMMRQFYKSKHKEYALVMIGSKKTPYYYELQKAKAKFDRQYGERSVFMFTGIDRKYFPYILDKASAYLVSSTHEEFSISVIEAMARSLPFISTNVGNAHQLPGGIVVDDIRDMHLTIDAMLGNDKERARLGKEGKQYAFENCRRRTAVKKMESIIHKVLQQQVKSNKY</sequence>
<dbReference type="RefSeq" id="WP_008664403.1">
    <property type="nucleotide sequence ID" value="NZ_CAXSNS010000005.1"/>
</dbReference>
<dbReference type="InterPro" id="IPR001296">
    <property type="entry name" value="Glyco_trans_1"/>
</dbReference>
<dbReference type="SUPFAM" id="SSF53756">
    <property type="entry name" value="UDP-Glycosyltransferase/glycogen phosphorylase"/>
    <property type="match status" value="1"/>
</dbReference>
<dbReference type="Gene3D" id="3.40.50.2000">
    <property type="entry name" value="Glycogen Phosphorylase B"/>
    <property type="match status" value="2"/>
</dbReference>
<name>A0A3E4Q5A3_BACUN</name>
<evidence type="ECO:0000313" key="3">
    <source>
        <dbReference type="EMBL" id="RGK87539.1"/>
    </source>
</evidence>
<keyword evidence="2" id="KW-0328">Glycosyltransferase</keyword>
<dbReference type="GO" id="GO:0016757">
    <property type="term" value="F:glycosyltransferase activity"/>
    <property type="evidence" value="ECO:0007669"/>
    <property type="project" value="UniProtKB-KW"/>
</dbReference>
<evidence type="ECO:0000259" key="1">
    <source>
        <dbReference type="Pfam" id="PF00534"/>
    </source>
</evidence>
<protein>
    <submittedName>
        <fullName evidence="2 3">Glycosyltransferase</fullName>
        <ecNumber evidence="2">2.4.-.-</ecNumber>
    </submittedName>
</protein>
<gene>
    <name evidence="3" type="ORF">DXC91_02940</name>
    <name evidence="2" type="ORF">RVH16_11505</name>
</gene>
<dbReference type="EMBL" id="JAWDEU010000002">
    <property type="protein sequence ID" value="MDU0245329.1"/>
    <property type="molecule type" value="Genomic_DNA"/>
</dbReference>
<dbReference type="EMBL" id="QSRB01000002">
    <property type="protein sequence ID" value="RGK87539.1"/>
    <property type="molecule type" value="Genomic_DNA"/>
</dbReference>
<dbReference type="Proteomes" id="UP001181247">
    <property type="component" value="Unassembled WGS sequence"/>
</dbReference>
<feature type="domain" description="Glycosyl transferase family 1" evidence="1">
    <location>
        <begin position="207"/>
        <end position="363"/>
    </location>
</feature>
<reference evidence="3 4" key="1">
    <citation type="submission" date="2018-08" db="EMBL/GenBank/DDBJ databases">
        <title>A genome reference for cultivated species of the human gut microbiota.</title>
        <authorList>
            <person name="Zou Y."/>
            <person name="Xue W."/>
            <person name="Luo G."/>
        </authorList>
    </citation>
    <scope>NUCLEOTIDE SEQUENCE [LARGE SCALE GENOMIC DNA]</scope>
    <source>
        <strain evidence="3 4">TF09-22</strain>
    </source>
</reference>
<keyword evidence="3" id="KW-0808">Transferase</keyword>
<evidence type="ECO:0000313" key="4">
    <source>
        <dbReference type="Proteomes" id="UP000260874"/>
    </source>
</evidence>
<dbReference type="CDD" id="cd03801">
    <property type="entry name" value="GT4_PimA-like"/>
    <property type="match status" value="1"/>
</dbReference>
<evidence type="ECO:0000313" key="2">
    <source>
        <dbReference type="EMBL" id="MDU0245329.1"/>
    </source>
</evidence>
<dbReference type="PANTHER" id="PTHR45947:SF3">
    <property type="entry name" value="SULFOQUINOVOSYL TRANSFERASE SQD2"/>
    <property type="match status" value="1"/>
</dbReference>
<proteinExistence type="predicted"/>
<dbReference type="Proteomes" id="UP000260874">
    <property type="component" value="Unassembled WGS sequence"/>
</dbReference>
<dbReference type="EC" id="2.4.-.-" evidence="2"/>